<reference evidence="1" key="1">
    <citation type="journal article" date="2022" name="Cell">
        <title>Design, construction, and in vivo augmentation of a complex gut microbiome.</title>
        <authorList>
            <person name="Cheng A.G."/>
            <person name="Ho P.Y."/>
            <person name="Aranda-Diaz A."/>
            <person name="Jain S."/>
            <person name="Yu F.B."/>
            <person name="Meng X."/>
            <person name="Wang M."/>
            <person name="Iakiviak M."/>
            <person name="Nagashima K."/>
            <person name="Zhao A."/>
            <person name="Murugkar P."/>
            <person name="Patil A."/>
            <person name="Atabakhsh K."/>
            <person name="Weakley A."/>
            <person name="Yan J."/>
            <person name="Brumbaugh A.R."/>
            <person name="Higginbottom S."/>
            <person name="Dimas A."/>
            <person name="Shiver A.L."/>
            <person name="Deutschbauer A."/>
            <person name="Neff N."/>
            <person name="Sonnenburg J.L."/>
            <person name="Huang K.C."/>
            <person name="Fischbach M.A."/>
        </authorList>
    </citation>
    <scope>NUCLEOTIDE SEQUENCE</scope>
    <source>
        <strain evidence="1">DSM 19829</strain>
    </source>
</reference>
<keyword evidence="2" id="KW-1185">Reference proteome</keyword>
<proteinExistence type="predicted"/>
<sequence>MLQSGQTYITNGRIQDVFTFTFDCMKRYQGQWHTENALMFPNYIFLEANDDSLLSEELKSCLEFADTEDGAHALFRVLPEEERFLRSLCGASHHLKLSRGHICDGITHIDEGPLRGLECYIRKIDRHKRMARLEVPLHYVNNTMRAGLEIIHKS</sequence>
<dbReference type="InterPro" id="IPR036735">
    <property type="entry name" value="NGN_dom_sf"/>
</dbReference>
<dbReference type="RefSeq" id="WP_148511971.1">
    <property type="nucleotide sequence ID" value="NZ_CP102290.1"/>
</dbReference>
<organism evidence="1 2">
    <name type="scientific">Ruminococcus gauvreauii</name>
    <dbReference type="NCBI Taxonomy" id="438033"/>
    <lineage>
        <taxon>Bacteria</taxon>
        <taxon>Bacillati</taxon>
        <taxon>Bacillota</taxon>
        <taxon>Clostridia</taxon>
        <taxon>Eubacteriales</taxon>
        <taxon>Oscillospiraceae</taxon>
        <taxon>Ruminococcus</taxon>
    </lineage>
</organism>
<dbReference type="Proteomes" id="UP001060164">
    <property type="component" value="Chromosome"/>
</dbReference>
<protein>
    <submittedName>
        <fullName evidence="1">Uncharacterized protein</fullName>
    </submittedName>
</protein>
<name>A0ABY5VFL5_9FIRM</name>
<evidence type="ECO:0000313" key="2">
    <source>
        <dbReference type="Proteomes" id="UP001060164"/>
    </source>
</evidence>
<accession>A0ABY5VFL5</accession>
<dbReference type="EMBL" id="CP102290">
    <property type="protein sequence ID" value="UWP59062.1"/>
    <property type="molecule type" value="Genomic_DNA"/>
</dbReference>
<dbReference type="Gene3D" id="3.30.70.940">
    <property type="entry name" value="NusG, N-terminal domain"/>
    <property type="match status" value="1"/>
</dbReference>
<evidence type="ECO:0000313" key="1">
    <source>
        <dbReference type="EMBL" id="UWP59062.1"/>
    </source>
</evidence>
<gene>
    <name evidence="1" type="ORF">NQ502_17100</name>
</gene>